<keyword evidence="8" id="KW-0862">Zinc</keyword>
<evidence type="ECO:0000256" key="4">
    <source>
        <dbReference type="ARBA" id="ARBA00022670"/>
    </source>
</evidence>
<evidence type="ECO:0000256" key="12">
    <source>
        <dbReference type="RuleBase" id="RU000647"/>
    </source>
</evidence>
<dbReference type="InterPro" id="IPR013083">
    <property type="entry name" value="Znf_RING/FYVE/PHD"/>
</dbReference>
<dbReference type="CDD" id="cd14297">
    <property type="entry name" value="UBA2_spUBP14_like"/>
    <property type="match status" value="1"/>
</dbReference>
<dbReference type="GO" id="GO:0006508">
    <property type="term" value="P:proteolysis"/>
    <property type="evidence" value="ECO:0007669"/>
    <property type="project" value="UniProtKB-KW"/>
</dbReference>
<evidence type="ECO:0000313" key="18">
    <source>
        <dbReference type="EMBL" id="WFD34367.1"/>
    </source>
</evidence>
<dbReference type="PROSITE" id="PS01088">
    <property type="entry name" value="CAP_1"/>
    <property type="match status" value="1"/>
</dbReference>
<comment type="similarity">
    <text evidence="2 12">Belongs to the CAP family.</text>
</comment>
<dbReference type="InterPro" id="IPR006599">
    <property type="entry name" value="CARP_motif"/>
</dbReference>
<dbReference type="PANTHER" id="PTHR10652">
    <property type="entry name" value="ADENYLYL CYCLASE-ASSOCIATED PROTEIN"/>
    <property type="match status" value="1"/>
</dbReference>
<dbReference type="InterPro" id="IPR041432">
    <property type="entry name" value="UBP13_Znf-UBP_var"/>
</dbReference>
<dbReference type="SUPFAM" id="SSF69340">
    <property type="entry name" value="C-terminal domain of adenylylcyclase associated protein"/>
    <property type="match status" value="1"/>
</dbReference>
<dbReference type="FunFam" id="3.30.40.10:FF:000396">
    <property type="entry name" value="Ubiquitin carboxyl-terminal hydrolase"/>
    <property type="match status" value="1"/>
</dbReference>
<feature type="compositionally biased region" description="Low complexity" evidence="13">
    <location>
        <begin position="281"/>
        <end position="292"/>
    </location>
</feature>
<proteinExistence type="inferred from homology"/>
<dbReference type="PROSITE" id="PS50235">
    <property type="entry name" value="USP_3"/>
    <property type="match status" value="1"/>
</dbReference>
<dbReference type="GO" id="GO:0004843">
    <property type="term" value="F:cysteine-type deubiquitinase activity"/>
    <property type="evidence" value="ECO:0007669"/>
    <property type="project" value="UniProtKB-EC"/>
</dbReference>
<comment type="function">
    <text evidence="9">The N-terminal domain binds to adenylyl cyclase, thereby enabling adenylyl cyclase to be activated by upstream regulatory signals, such as Ras. The C-terminal domain is required for normal cellular morphology and growth control.</text>
</comment>
<dbReference type="InterPro" id="IPR013992">
    <property type="entry name" value="Adenylate_cyclase-assoc_CAP_N"/>
</dbReference>
<evidence type="ECO:0000259" key="14">
    <source>
        <dbReference type="PROSITE" id="PS50030"/>
    </source>
</evidence>
<dbReference type="GO" id="GO:0008270">
    <property type="term" value="F:zinc ion binding"/>
    <property type="evidence" value="ECO:0007669"/>
    <property type="project" value="UniProtKB-KW"/>
</dbReference>
<dbReference type="Gene3D" id="1.10.8.10">
    <property type="entry name" value="DNA helicase RuvA subunit, C-terminal domain"/>
    <property type="match status" value="2"/>
</dbReference>
<dbReference type="SUPFAM" id="SSF54001">
    <property type="entry name" value="Cysteine proteinases"/>
    <property type="match status" value="1"/>
</dbReference>
<reference evidence="18" key="1">
    <citation type="submission" date="2023-03" db="EMBL/GenBank/DDBJ databases">
        <title>Mating type loci evolution in Malassezia.</title>
        <authorList>
            <person name="Coelho M.A."/>
        </authorList>
    </citation>
    <scope>NUCLEOTIDE SEQUENCE</scope>
    <source>
        <strain evidence="18">CBS 11721</strain>
    </source>
</reference>
<dbReference type="Pfam" id="PF17807">
    <property type="entry name" value="zf-UBP_var"/>
    <property type="match status" value="1"/>
</dbReference>
<dbReference type="Pfam" id="PF02148">
    <property type="entry name" value="zf-UBP"/>
    <property type="match status" value="1"/>
</dbReference>
<dbReference type="CDD" id="cd02658">
    <property type="entry name" value="Peptidase_C19B"/>
    <property type="match status" value="1"/>
</dbReference>
<dbReference type="GO" id="GO:0016579">
    <property type="term" value="P:protein deubiquitination"/>
    <property type="evidence" value="ECO:0007669"/>
    <property type="project" value="InterPro"/>
</dbReference>
<dbReference type="SUPFAM" id="SSF57850">
    <property type="entry name" value="RING/U-box"/>
    <property type="match status" value="2"/>
</dbReference>
<dbReference type="Proteomes" id="UP001219933">
    <property type="component" value="Chromosome 2"/>
</dbReference>
<dbReference type="InterPro" id="IPR038765">
    <property type="entry name" value="Papain-like_cys_pep_sf"/>
</dbReference>
<dbReference type="GO" id="GO:0007015">
    <property type="term" value="P:actin filament organization"/>
    <property type="evidence" value="ECO:0007669"/>
    <property type="project" value="TreeGrafter"/>
</dbReference>
<dbReference type="Pfam" id="PF00627">
    <property type="entry name" value="UBA"/>
    <property type="match status" value="2"/>
</dbReference>
<dbReference type="SMART" id="SM00290">
    <property type="entry name" value="ZnF_UBP"/>
    <property type="match status" value="2"/>
</dbReference>
<comment type="catalytic activity">
    <reaction evidence="1">
        <text>Thiol-dependent hydrolysis of ester, thioester, amide, peptide and isopeptide bonds formed by the C-terminal Gly of ubiquitin (a 76-residue protein attached to proteins as an intracellular targeting signal).</text>
        <dbReference type="EC" id="3.4.19.12"/>
    </reaction>
</comment>
<evidence type="ECO:0000259" key="16">
    <source>
        <dbReference type="PROSITE" id="PS50271"/>
    </source>
</evidence>
<evidence type="ECO:0000256" key="10">
    <source>
        <dbReference type="ARBA" id="ARBA00072052"/>
    </source>
</evidence>
<evidence type="ECO:0000259" key="15">
    <source>
        <dbReference type="PROSITE" id="PS50235"/>
    </source>
</evidence>
<evidence type="ECO:0000256" key="2">
    <source>
        <dbReference type="ARBA" id="ARBA00007659"/>
    </source>
</evidence>
<keyword evidence="4" id="KW-0645">Protease</keyword>
<evidence type="ECO:0000259" key="17">
    <source>
        <dbReference type="PROSITE" id="PS51329"/>
    </source>
</evidence>
<dbReference type="Pfam" id="PF08603">
    <property type="entry name" value="CAP_C"/>
    <property type="match status" value="1"/>
</dbReference>
<dbReference type="SMART" id="SM00165">
    <property type="entry name" value="UBA"/>
    <property type="match status" value="2"/>
</dbReference>
<evidence type="ECO:0000313" key="19">
    <source>
        <dbReference type="Proteomes" id="UP001219933"/>
    </source>
</evidence>
<evidence type="ECO:0000256" key="3">
    <source>
        <dbReference type="ARBA" id="ARBA00009085"/>
    </source>
</evidence>
<dbReference type="Pfam" id="PF01213">
    <property type="entry name" value="CAP_N-CM"/>
    <property type="match status" value="1"/>
</dbReference>
<dbReference type="PROSITE" id="PS00972">
    <property type="entry name" value="USP_1"/>
    <property type="match status" value="1"/>
</dbReference>
<dbReference type="InterPro" id="IPR009060">
    <property type="entry name" value="UBA-like_sf"/>
</dbReference>
<dbReference type="InterPro" id="IPR036223">
    <property type="entry name" value="CAP_C_sf"/>
</dbReference>
<comment type="similarity">
    <text evidence="3">Belongs to the peptidase C19 family.</text>
</comment>
<evidence type="ECO:0000256" key="7">
    <source>
        <dbReference type="ARBA" id="ARBA00022807"/>
    </source>
</evidence>
<dbReference type="GO" id="GO:0003779">
    <property type="term" value="F:actin binding"/>
    <property type="evidence" value="ECO:0007669"/>
    <property type="project" value="InterPro"/>
</dbReference>
<dbReference type="PROSITE" id="PS00973">
    <property type="entry name" value="USP_2"/>
    <property type="match status" value="1"/>
</dbReference>
<feature type="compositionally biased region" description="Pro residues" evidence="13">
    <location>
        <begin position="270"/>
        <end position="280"/>
    </location>
</feature>
<dbReference type="InterPro" id="IPR028889">
    <property type="entry name" value="USP"/>
</dbReference>
<keyword evidence="7" id="KW-0788">Thiol protease</keyword>
<name>A0AAF0ETP7_9BASI</name>
<dbReference type="InterPro" id="IPR017901">
    <property type="entry name" value="C-CAP_CF_C-like"/>
</dbReference>
<dbReference type="InterPro" id="IPR013912">
    <property type="entry name" value="Adenylate_cyclase-assoc_CAP_C"/>
</dbReference>
<evidence type="ECO:0000256" key="1">
    <source>
        <dbReference type="ARBA" id="ARBA00000707"/>
    </source>
</evidence>
<keyword evidence="19" id="KW-1185">Reference proteome</keyword>
<dbReference type="InterPro" id="IPR001837">
    <property type="entry name" value="Adenylate_cyclase-assoc_CAP"/>
</dbReference>
<dbReference type="PROSITE" id="PS50271">
    <property type="entry name" value="ZF_UBP"/>
    <property type="match status" value="1"/>
</dbReference>
<dbReference type="InterPro" id="IPR016098">
    <property type="entry name" value="CAP/MinC_C"/>
</dbReference>
<dbReference type="Gene3D" id="2.160.20.70">
    <property type="match status" value="1"/>
</dbReference>
<dbReference type="InterPro" id="IPR001394">
    <property type="entry name" value="Peptidase_C19_UCH"/>
</dbReference>
<dbReference type="SUPFAM" id="SSF46934">
    <property type="entry name" value="UBA-like"/>
    <property type="match status" value="1"/>
</dbReference>
<dbReference type="AlphaFoldDB" id="A0AAF0ETP7"/>
<evidence type="ECO:0000256" key="9">
    <source>
        <dbReference type="ARBA" id="ARBA00054756"/>
    </source>
</evidence>
<evidence type="ECO:0000256" key="5">
    <source>
        <dbReference type="ARBA" id="ARBA00022723"/>
    </source>
</evidence>
<dbReference type="InterPro" id="IPR018106">
    <property type="entry name" value="CAP_CS_N"/>
</dbReference>
<evidence type="ECO:0000256" key="13">
    <source>
        <dbReference type="SAM" id="MobiDB-lite"/>
    </source>
</evidence>
<dbReference type="InterPro" id="IPR001607">
    <property type="entry name" value="Znf_UBP"/>
</dbReference>
<dbReference type="SMART" id="SM00673">
    <property type="entry name" value="CARP"/>
    <property type="match status" value="2"/>
</dbReference>
<dbReference type="Gene3D" id="1.25.40.330">
    <property type="entry name" value="Adenylate cyclase-associated CAP, N-terminal domain"/>
    <property type="match status" value="1"/>
</dbReference>
<feature type="domain" description="UBA" evidence="14">
    <location>
        <begin position="1050"/>
        <end position="1089"/>
    </location>
</feature>
<dbReference type="GO" id="GO:0005737">
    <property type="term" value="C:cytoplasm"/>
    <property type="evidence" value="ECO:0007669"/>
    <property type="project" value="TreeGrafter"/>
</dbReference>
<dbReference type="InterPro" id="IPR053950">
    <property type="entry name" value="CAP_N"/>
</dbReference>
<feature type="region of interest" description="Disordered" evidence="13">
    <location>
        <begin position="314"/>
        <end position="352"/>
    </location>
</feature>
<keyword evidence="18" id="KW-0378">Hydrolase</keyword>
<gene>
    <name evidence="18" type="primary">ubp14</name>
    <name evidence="18" type="ORF">MCUN1_001206</name>
</gene>
<evidence type="ECO:0000256" key="8">
    <source>
        <dbReference type="ARBA" id="ARBA00022833"/>
    </source>
</evidence>
<dbReference type="PROSITE" id="PS51329">
    <property type="entry name" value="C_CAP_COFACTOR_C"/>
    <property type="match status" value="1"/>
</dbReference>
<dbReference type="GO" id="GO:0008179">
    <property type="term" value="F:adenylate cyclase binding"/>
    <property type="evidence" value="ECO:0007669"/>
    <property type="project" value="TreeGrafter"/>
</dbReference>
<accession>A0AAF0ETP7</accession>
<feature type="region of interest" description="Disordered" evidence="13">
    <location>
        <begin position="253"/>
        <end position="292"/>
    </location>
</feature>
<feature type="domain" description="UBA" evidence="14">
    <location>
        <begin position="1097"/>
        <end position="1141"/>
    </location>
</feature>
<feature type="domain" description="UBP-type" evidence="16">
    <location>
        <begin position="624"/>
        <end position="733"/>
    </location>
</feature>
<organism evidence="18 19">
    <name type="scientific">Malassezia cuniculi</name>
    <dbReference type="NCBI Taxonomy" id="948313"/>
    <lineage>
        <taxon>Eukaryota</taxon>
        <taxon>Fungi</taxon>
        <taxon>Dikarya</taxon>
        <taxon>Basidiomycota</taxon>
        <taxon>Ustilaginomycotina</taxon>
        <taxon>Malasseziomycetes</taxon>
        <taxon>Malasseziales</taxon>
        <taxon>Malasseziaceae</taxon>
        <taxon>Malassezia</taxon>
    </lineage>
</organism>
<feature type="domain" description="C-CAP/cofactor C-like" evidence="17">
    <location>
        <begin position="352"/>
        <end position="489"/>
    </location>
</feature>
<protein>
    <recommendedName>
        <fullName evidence="10 12">Adenylyl cyclase-associated protein</fullName>
    </recommendedName>
</protein>
<dbReference type="EMBL" id="CP119878">
    <property type="protein sequence ID" value="WFD34367.1"/>
    <property type="molecule type" value="Genomic_DNA"/>
</dbReference>
<dbReference type="Pfam" id="PF00443">
    <property type="entry name" value="UCH"/>
    <property type="match status" value="1"/>
</dbReference>
<dbReference type="Gene3D" id="3.90.70.10">
    <property type="entry name" value="Cysteine proteinases"/>
    <property type="match status" value="1"/>
</dbReference>
<feature type="domain" description="USP" evidence="15">
    <location>
        <begin position="775"/>
        <end position="1213"/>
    </location>
</feature>
<keyword evidence="6 11" id="KW-0863">Zinc-finger</keyword>
<dbReference type="Pfam" id="PF21938">
    <property type="entry name" value="CAP_N"/>
    <property type="match status" value="1"/>
</dbReference>
<keyword evidence="5" id="KW-0479">Metal-binding</keyword>
<dbReference type="PANTHER" id="PTHR10652:SF0">
    <property type="entry name" value="ADENYLYL CYCLASE-ASSOCIATED PROTEIN"/>
    <property type="match status" value="1"/>
</dbReference>
<dbReference type="PROSITE" id="PS50030">
    <property type="entry name" value="UBA"/>
    <property type="match status" value="2"/>
</dbReference>
<sequence>MVVSGIGNIATLLKRLEAATSRLEDIAISQMNGSLSAKGGSSTSLDDLESIDREIAGIPAAVSATEDAPAGAAVSPKVNVWDAKMNPVIEQYVASSNTLGGLVQEQAALVAAAFAQQRTIIQVASACIRPKDGVASSEFSKFIAPLQEKIMAAIDVREKNRGSPQFNQLSTISEAISALGWIAVEPAPAPFITEAKDSAQFYANRVIKEHKEGARENVDWVHAVLRVIDTLQAYVKENHTTGLSWNPKGVEVSAFQDAPPPTLAPTAGGAPPPPPPPAPPIDTGAAGSASGGMDAVFSQINQGTGVTRSLRKVDPSDMTHKYPSLRGSATVPPKPAGKPTPAAKPASIRTKKPASKMLDGNKWIVESFENDSSIIIDNTEINQTVNIFGCTNSVIEIKGKVNAVSLVSCNKTSVLLDTLVSSLEITRCNSFAVQITGQTPTVLIDGCDGGQIFLSNEGLGTSVVTAKSSALNVSVPVPGVPGEYEELALPEQLTHSFGRKGDKAELHTAVDSEDGIDVCLHCYRAACVGPAAHAALHHTRTQHALFVNIRRTPKPQQPLTKLAVTAETDADRFDYKYTPRCYACSPSGTEIESTPEIEKAVAGIIDASSAAHASEVQAWEEDIVPCQHTESLVQPGDTAPLDLAGASCAKCDLTSNLWLCLTCGHLGCGREQFGGVSGHSHGLAHFEETGHPVSVKQGTITPEGTADIYCYACNDARLDKHLGKHLAHFGIQLQGLAKTEKSMTELQLEQNVRFDFSMTGDDGRELEPAYGPGRTGIQNLGNTCYLASVVQALFVLPDFRERFTKHAEAHVRECPLDQTTCLECQTCKLAAGLVSGRYATLPPNDSPLHSGIRPTMFKNIVGKGHPEFASARQQDADEFLKHLVSVLQEHHKKTSGQPVGAPEPLQDPTGALAFRLEQRLECTSCHHVRYTYETHDAGLTLTVPMTKNGDAYEPVSLERVLELITEAEGLDYNCPVCKTTVVASKQTRFASFPKVLALQIQRFTLVNWVPQKADVPVIVPLDARLDLSAFLGHGAQPDEKLLPEDSAAPQFDADALGMLTAMGFSENRAKRALLAAGDTEAAANWLFERMDEDLDGPLDGEAHVPDTSALEEMGFSRAQAAKALRLTNGNTELAVSWLFENPDDPGEEPGSADAPAAAAADAGSTELPALYRLSSFVSHRGPSMHSGHYVAHVRKAELGENAWVFFKCVSANK</sequence>
<dbReference type="GO" id="GO:0019933">
    <property type="term" value="P:cAMP-mediated signaling"/>
    <property type="evidence" value="ECO:0007669"/>
    <property type="project" value="TreeGrafter"/>
</dbReference>
<dbReference type="InterPro" id="IPR018200">
    <property type="entry name" value="USP_CS"/>
</dbReference>
<dbReference type="InterPro" id="IPR015940">
    <property type="entry name" value="UBA"/>
</dbReference>
<evidence type="ECO:0000256" key="11">
    <source>
        <dbReference type="PROSITE-ProRule" id="PRU00502"/>
    </source>
</evidence>
<dbReference type="InterPro" id="IPR036222">
    <property type="entry name" value="CAP_N_sf"/>
</dbReference>
<dbReference type="Gene3D" id="3.30.40.10">
    <property type="entry name" value="Zinc/RING finger domain, C3HC4 (zinc finger)"/>
    <property type="match status" value="1"/>
</dbReference>
<dbReference type="SUPFAM" id="SSF101278">
    <property type="entry name" value="N-terminal domain of adenylylcyclase associated protein, CAP"/>
    <property type="match status" value="1"/>
</dbReference>
<evidence type="ECO:0000256" key="6">
    <source>
        <dbReference type="ARBA" id="ARBA00022771"/>
    </source>
</evidence>
<dbReference type="FunFam" id="1.25.40.330:FF:000001">
    <property type="entry name" value="Adenylyl cyclase-associated protein"/>
    <property type="match status" value="1"/>
</dbReference>